<evidence type="ECO:0000256" key="3">
    <source>
        <dbReference type="ARBA" id="ARBA00023163"/>
    </source>
</evidence>
<dbReference type="RefSeq" id="WP_289388173.1">
    <property type="nucleotide sequence ID" value="NZ_JAUCBM010000009.1"/>
</dbReference>
<evidence type="ECO:0000313" key="5">
    <source>
        <dbReference type="EMBL" id="MFD1226506.1"/>
    </source>
</evidence>
<evidence type="ECO:0000313" key="6">
    <source>
        <dbReference type="Proteomes" id="UP001597263"/>
    </source>
</evidence>
<dbReference type="Pfam" id="PF12833">
    <property type="entry name" value="HTH_18"/>
    <property type="match status" value="1"/>
</dbReference>
<dbReference type="PANTHER" id="PTHR46796">
    <property type="entry name" value="HTH-TYPE TRANSCRIPTIONAL ACTIVATOR RHAS-RELATED"/>
    <property type="match status" value="1"/>
</dbReference>
<protein>
    <submittedName>
        <fullName evidence="5">Helix-turn-helix domain-containing protein</fullName>
    </submittedName>
</protein>
<evidence type="ECO:0000256" key="1">
    <source>
        <dbReference type="ARBA" id="ARBA00023015"/>
    </source>
</evidence>
<accession>A0ABW3V1S4</accession>
<dbReference type="Gene3D" id="1.10.10.60">
    <property type="entry name" value="Homeodomain-like"/>
    <property type="match status" value="1"/>
</dbReference>
<reference evidence="6" key="1">
    <citation type="journal article" date="2019" name="Int. J. Syst. Evol. Microbiol.">
        <title>The Global Catalogue of Microorganisms (GCM) 10K type strain sequencing project: providing services to taxonomists for standard genome sequencing and annotation.</title>
        <authorList>
            <consortium name="The Broad Institute Genomics Platform"/>
            <consortium name="The Broad Institute Genome Sequencing Center for Infectious Disease"/>
            <person name="Wu L."/>
            <person name="Ma J."/>
        </authorList>
    </citation>
    <scope>NUCLEOTIDE SEQUENCE [LARGE SCALE GENOMIC DNA]</scope>
    <source>
        <strain evidence="6">CCUG 49584</strain>
    </source>
</reference>
<dbReference type="InterPro" id="IPR050204">
    <property type="entry name" value="AraC_XylS_family_regulators"/>
</dbReference>
<dbReference type="InterPro" id="IPR009057">
    <property type="entry name" value="Homeodomain-like_sf"/>
</dbReference>
<dbReference type="EMBL" id="JBHTMA010000026">
    <property type="protein sequence ID" value="MFD1226506.1"/>
    <property type="molecule type" value="Genomic_DNA"/>
</dbReference>
<feature type="domain" description="HTH araC/xylS-type" evidence="4">
    <location>
        <begin position="172"/>
        <end position="270"/>
    </location>
</feature>
<keyword evidence="3" id="KW-0804">Transcription</keyword>
<dbReference type="InterPro" id="IPR018060">
    <property type="entry name" value="HTH_AraC"/>
</dbReference>
<proteinExistence type="predicted"/>
<keyword evidence="1" id="KW-0805">Transcription regulation</keyword>
<dbReference type="SUPFAM" id="SSF46689">
    <property type="entry name" value="Homeodomain-like"/>
    <property type="match status" value="1"/>
</dbReference>
<dbReference type="SMART" id="SM00342">
    <property type="entry name" value="HTH_ARAC"/>
    <property type="match status" value="1"/>
</dbReference>
<evidence type="ECO:0000256" key="2">
    <source>
        <dbReference type="ARBA" id="ARBA00023125"/>
    </source>
</evidence>
<comment type="caution">
    <text evidence="5">The sequence shown here is derived from an EMBL/GenBank/DDBJ whole genome shotgun (WGS) entry which is preliminary data.</text>
</comment>
<evidence type="ECO:0000259" key="4">
    <source>
        <dbReference type="PROSITE" id="PS01124"/>
    </source>
</evidence>
<dbReference type="Proteomes" id="UP001597263">
    <property type="component" value="Unassembled WGS sequence"/>
</dbReference>
<name>A0ABW3V1S4_9HYPH</name>
<organism evidence="5 6">
    <name type="scientific">Pseudochrobactrum kiredjianiae</name>
    <dbReference type="NCBI Taxonomy" id="386305"/>
    <lineage>
        <taxon>Bacteria</taxon>
        <taxon>Pseudomonadati</taxon>
        <taxon>Pseudomonadota</taxon>
        <taxon>Alphaproteobacteria</taxon>
        <taxon>Hyphomicrobiales</taxon>
        <taxon>Brucellaceae</taxon>
        <taxon>Pseudochrobactrum</taxon>
    </lineage>
</organism>
<keyword evidence="6" id="KW-1185">Reference proteome</keyword>
<sequence length="295" mass="33545">MLEGAFGLKIIGAMMSGYARFKPQRFMRDWRIISRSGLEDFYLLQMFAGASAMIDFAGTRLSVSRGDVYLFDFGRVFSSNYSAGSTYSLLLQRDRVEKAMNGRKLHGTLLKAGLPQTQLLADVITGIANLTPVTTDTNTLDVEEAVISLLALALHYSALKEDDPSLVPVLRMRVLDFIDKNLAEPCLDIQMLLSRFKVSRAHLYRMFETEGGIMRVIREKRLHAAYQQLLRNPATPLPHLVEHWGFAGSDQFQRSFRHYFDMTPNEVRHERTKLIVEDGRVRDIQSYLAGFTTVQ</sequence>
<dbReference type="PANTHER" id="PTHR46796:SF6">
    <property type="entry name" value="ARAC SUBFAMILY"/>
    <property type="match status" value="1"/>
</dbReference>
<dbReference type="PROSITE" id="PS01124">
    <property type="entry name" value="HTH_ARAC_FAMILY_2"/>
    <property type="match status" value="1"/>
</dbReference>
<keyword evidence="2" id="KW-0238">DNA-binding</keyword>
<gene>
    <name evidence="5" type="ORF">ACFQ35_04935</name>
</gene>